<dbReference type="Gene3D" id="2.70.98.10">
    <property type="match status" value="1"/>
</dbReference>
<dbReference type="SUPFAM" id="SSF49863">
    <property type="entry name" value="Hyaluronate lyase-like, C-terminal domain"/>
    <property type="match status" value="1"/>
</dbReference>
<dbReference type="InterPro" id="IPR012970">
    <property type="entry name" value="Lyase_8_alpha_N"/>
</dbReference>
<feature type="domain" description="Polysaccharide lyase 8 N-terminal alpha-helical" evidence="7">
    <location>
        <begin position="153"/>
        <end position="367"/>
    </location>
</feature>
<dbReference type="GO" id="GO:0005576">
    <property type="term" value="C:extracellular region"/>
    <property type="evidence" value="ECO:0007669"/>
    <property type="project" value="InterPro"/>
</dbReference>
<keyword evidence="3" id="KW-0456">Lyase</keyword>
<dbReference type="Proteomes" id="UP000044841">
    <property type="component" value="Unassembled WGS sequence"/>
</dbReference>
<dbReference type="InterPro" id="IPR011071">
    <property type="entry name" value="Lyase_8-like_C"/>
</dbReference>
<dbReference type="Gene3D" id="2.60.220.10">
    <property type="entry name" value="Polysaccharide lyase family 8-like, C-terminal"/>
    <property type="match status" value="1"/>
</dbReference>
<dbReference type="PANTHER" id="PTHR38481:SF1">
    <property type="entry name" value="HYALURONATE LYASE"/>
    <property type="match status" value="1"/>
</dbReference>
<evidence type="ECO:0000259" key="5">
    <source>
        <dbReference type="Pfam" id="PF02278"/>
    </source>
</evidence>
<dbReference type="EMBL" id="CYGV01001689">
    <property type="protein sequence ID" value="CUA76439.1"/>
    <property type="molecule type" value="Genomic_DNA"/>
</dbReference>
<protein>
    <submittedName>
        <fullName evidence="8">Chondroitinase AC</fullName>
    </submittedName>
</protein>
<evidence type="ECO:0000256" key="3">
    <source>
        <dbReference type="ARBA" id="ARBA00023239"/>
    </source>
</evidence>
<evidence type="ECO:0000313" key="9">
    <source>
        <dbReference type="Proteomes" id="UP000044841"/>
    </source>
</evidence>
<sequence length="809" mass="87685">MSRLPKSTVTLIALALLSHATIASADNLETLYDRRVAAVNHTASADKTQIAGYLSTIRPDGTWAGINYTAGCGAQRASWPAGAHWSRILAMSVAYRGKIAGYRDNPDLLYAIRLAMEYWFANDYSTLGDGSCMDRDYLEDGSCPCGTPGLWNENWFSNVIQVPSRVGPTCVLLRDKLTESELGNCTMITSRAFAPYYREKYPGYLSGANGIDIAVIGIDAGLLENNRIGNISKIADAYEKVHNQVVIQSEPRVDGIKPDGSFQQQSGIIFDGNYGKDFTNSILDLELLAVDTQFQGNQTIRDTFGFHLDGSRWMTFTNTLSRVVHWDFSVIGRFISYPVADSTRASAGLQMQLEDVTKLGNAWGQKDLIEVGTALTEAANGSSVNAANLTGSRVFWSSDYMVHRTDQTVTTIKMLSNRTTTSKCSNSEGPYSFHLSDGAVYTHTTGAEYEDIFAALDYNIIPGITTDYNETVLDCSTVEHDGIDTYAGGVEAGDVGMAAIRYINPLSKSFGFYKAWFFFPDNVQHVLVSNIEQTKVNSTSPVYSVLDQRLRFGDVYINGSPISESGNHTKAKSLWHAGTGYAFPTNDSRALGVSVSLETRTGDWSKLGTSKVIATPKDMFAAWIPHKAVTPNPSPNATNAGPGKYTPVEYSVFPATSSYDEFEDKVSRLRPRTIVNAGIVSAAIDSSAKILGAAFWKAEGGVITVKDMGIKLESNRGVAIMLKFNDESRTKGTVSVADPSQGTGRVNINITWAGSKKRDLRRMVGCDLGIVNRADTCSTASSGGSDVTLNLPVGEMAGSTIVAEFSRPG</sequence>
<accession>A0A0K6GDK5</accession>
<feature type="signal peptide" evidence="4">
    <location>
        <begin position="1"/>
        <end position="25"/>
    </location>
</feature>
<dbReference type="InterPro" id="IPR004103">
    <property type="entry name" value="Lyase_8_C"/>
</dbReference>
<dbReference type="Pfam" id="PF02278">
    <property type="entry name" value="Lyase_8"/>
    <property type="match status" value="1"/>
</dbReference>
<keyword evidence="2 4" id="KW-0732">Signal</keyword>
<dbReference type="GO" id="GO:0030246">
    <property type="term" value="F:carbohydrate binding"/>
    <property type="evidence" value="ECO:0007669"/>
    <property type="project" value="InterPro"/>
</dbReference>
<dbReference type="InterPro" id="IPR038970">
    <property type="entry name" value="Lyase_8"/>
</dbReference>
<dbReference type="InterPro" id="IPR003159">
    <property type="entry name" value="Lyase_8_central_dom"/>
</dbReference>
<name>A0A0K6GDK5_9AGAM</name>
<organism evidence="8 9">
    <name type="scientific">Rhizoctonia solani</name>
    <dbReference type="NCBI Taxonomy" id="456999"/>
    <lineage>
        <taxon>Eukaryota</taxon>
        <taxon>Fungi</taxon>
        <taxon>Dikarya</taxon>
        <taxon>Basidiomycota</taxon>
        <taxon>Agaricomycotina</taxon>
        <taxon>Agaricomycetes</taxon>
        <taxon>Cantharellales</taxon>
        <taxon>Ceratobasidiaceae</taxon>
        <taxon>Rhizoctonia</taxon>
    </lineage>
</organism>
<feature type="domain" description="Polysaccharide lyase family 8 central" evidence="5">
    <location>
        <begin position="393"/>
        <end position="629"/>
    </location>
</feature>
<keyword evidence="9" id="KW-1185">Reference proteome</keyword>
<evidence type="ECO:0000256" key="2">
    <source>
        <dbReference type="ARBA" id="ARBA00022729"/>
    </source>
</evidence>
<evidence type="ECO:0000313" key="8">
    <source>
        <dbReference type="EMBL" id="CUA76439.1"/>
    </source>
</evidence>
<dbReference type="InterPro" id="IPR008929">
    <property type="entry name" value="Chondroitin_lyas"/>
</dbReference>
<dbReference type="Pfam" id="PF02884">
    <property type="entry name" value="Lyase_8_C"/>
    <property type="match status" value="1"/>
</dbReference>
<evidence type="ECO:0000259" key="7">
    <source>
        <dbReference type="Pfam" id="PF08124"/>
    </source>
</evidence>
<dbReference type="InterPro" id="IPR014718">
    <property type="entry name" value="GH-type_carb-bd"/>
</dbReference>
<evidence type="ECO:0000256" key="4">
    <source>
        <dbReference type="SAM" id="SignalP"/>
    </source>
</evidence>
<dbReference type="SUPFAM" id="SSF74650">
    <property type="entry name" value="Galactose mutarotase-like"/>
    <property type="match status" value="1"/>
</dbReference>
<reference evidence="8 9" key="1">
    <citation type="submission" date="2015-07" db="EMBL/GenBank/DDBJ databases">
        <authorList>
            <person name="Noorani M."/>
        </authorList>
    </citation>
    <scope>NUCLEOTIDE SEQUENCE [LARGE SCALE GENOMIC DNA]</scope>
    <source>
        <strain evidence="8">BBA 69670</strain>
    </source>
</reference>
<evidence type="ECO:0000259" key="6">
    <source>
        <dbReference type="Pfam" id="PF02884"/>
    </source>
</evidence>
<feature type="domain" description="Polysaccharide lyase family 8 C-terminal" evidence="6">
    <location>
        <begin position="675"/>
        <end position="744"/>
    </location>
</feature>
<dbReference type="GO" id="GO:0016837">
    <property type="term" value="F:carbon-oxygen lyase activity, acting on polysaccharides"/>
    <property type="evidence" value="ECO:0007669"/>
    <property type="project" value="UniProtKB-ARBA"/>
</dbReference>
<evidence type="ECO:0000256" key="1">
    <source>
        <dbReference type="ARBA" id="ARBA00006699"/>
    </source>
</evidence>
<dbReference type="AlphaFoldDB" id="A0A0K6GDK5"/>
<dbReference type="Gene3D" id="1.50.10.100">
    <property type="entry name" value="Chondroitin AC/alginate lyase"/>
    <property type="match status" value="1"/>
</dbReference>
<dbReference type="Pfam" id="PF08124">
    <property type="entry name" value="Lyase_8_N"/>
    <property type="match status" value="1"/>
</dbReference>
<comment type="similarity">
    <text evidence="1">Belongs to the polysaccharide lyase 8 family.</text>
</comment>
<dbReference type="GO" id="GO:0005975">
    <property type="term" value="P:carbohydrate metabolic process"/>
    <property type="evidence" value="ECO:0007669"/>
    <property type="project" value="InterPro"/>
</dbReference>
<dbReference type="PANTHER" id="PTHR38481">
    <property type="entry name" value="HYALURONATE LYASE"/>
    <property type="match status" value="1"/>
</dbReference>
<gene>
    <name evidence="8" type="ORF">RSOLAG22IIIB_06270</name>
</gene>
<feature type="chain" id="PRO_5005503206" evidence="4">
    <location>
        <begin position="26"/>
        <end position="809"/>
    </location>
</feature>
<dbReference type="InterPro" id="IPR011013">
    <property type="entry name" value="Gal_mutarotase_sf_dom"/>
</dbReference>
<dbReference type="SUPFAM" id="SSF48230">
    <property type="entry name" value="Chondroitin AC/alginate lyase"/>
    <property type="match status" value="1"/>
</dbReference>
<proteinExistence type="inferred from homology"/>